<keyword evidence="2" id="KW-1185">Reference proteome</keyword>
<accession>A0A1Y0EGW5</accession>
<dbReference type="RefSeq" id="WP_087210999.1">
    <property type="nucleotide sequence ID" value="NZ_CP021431.1"/>
</dbReference>
<organism evidence="1 2">
    <name type="scientific">Yoonia vestfoldensis</name>
    <dbReference type="NCBI Taxonomy" id="245188"/>
    <lineage>
        <taxon>Bacteria</taxon>
        <taxon>Pseudomonadati</taxon>
        <taxon>Pseudomonadota</taxon>
        <taxon>Alphaproteobacteria</taxon>
        <taxon>Rhodobacterales</taxon>
        <taxon>Paracoccaceae</taxon>
        <taxon>Yoonia</taxon>
    </lineage>
</organism>
<evidence type="ECO:0000313" key="1">
    <source>
        <dbReference type="EMBL" id="ARU02659.1"/>
    </source>
</evidence>
<sequence>MQKVQHLTLSQAARLLGVSIRQIGKLREMGFIETDGPGRYPLISVIRGAINYYEIKADEALEQARGNAATRARTRETELRIKRKMDELIEVHVPGEVMDEFGVMVVEEMRKIPSNVYPDDPDNHANLSAMIEKSLARMEKQTEAAKARLAKGEINDAIHRRPS</sequence>
<dbReference type="Proteomes" id="UP000195273">
    <property type="component" value="Chromosome"/>
</dbReference>
<dbReference type="AlphaFoldDB" id="A0A1Y0EGW5"/>
<dbReference type="OrthoDB" id="7846126at2"/>
<protein>
    <submittedName>
        <fullName evidence="1">Uncharacterized protein</fullName>
    </submittedName>
</protein>
<name>A0A1Y0EGW5_9RHOB</name>
<dbReference type="KEGG" id="lvs:LOKVESSMR4R_03387"/>
<proteinExistence type="predicted"/>
<gene>
    <name evidence="1" type="ORF">LOKVESSMR4R_03387</name>
</gene>
<dbReference type="EMBL" id="CP021431">
    <property type="protein sequence ID" value="ARU02659.1"/>
    <property type="molecule type" value="Genomic_DNA"/>
</dbReference>
<evidence type="ECO:0000313" key="2">
    <source>
        <dbReference type="Proteomes" id="UP000195273"/>
    </source>
</evidence>
<reference evidence="1 2" key="1">
    <citation type="submission" date="2017-05" db="EMBL/GenBank/DDBJ databases">
        <title>Genome Sequence of Loktanella vestfoldensis Strain SMR4r Isolated from a Culture of the Diatom Skeletonema marinoi.</title>
        <authorList>
            <person name="Topel M."/>
            <person name="Pinder M.I.M."/>
            <person name="Johansson O.N."/>
            <person name="Kourtchenko O."/>
            <person name="Godhe A."/>
            <person name="Clarke A.K."/>
        </authorList>
    </citation>
    <scope>NUCLEOTIDE SEQUENCE [LARGE SCALE GENOMIC DNA]</scope>
    <source>
        <strain evidence="1 2">SMR4r</strain>
    </source>
</reference>